<keyword evidence="5" id="KW-0433">Leucine-rich repeat</keyword>
<feature type="domain" description="Dystroglycan-type cadherin-like" evidence="18">
    <location>
        <begin position="806"/>
        <end position="894"/>
    </location>
</feature>
<dbReference type="InterPro" id="IPR015919">
    <property type="entry name" value="Cadherin-like_sf"/>
</dbReference>
<dbReference type="PANTHER" id="PTHR48009:SF16">
    <property type="entry name" value="LEUCINE-RICH REPEAT-CONTAINING N-TERMINAL PLANT-TYPE DOMAIN-CONTAINING PROTEIN"/>
    <property type="match status" value="1"/>
</dbReference>
<organism evidence="19 20">
    <name type="scientific">Larkinella terrae</name>
    <dbReference type="NCBI Taxonomy" id="2025311"/>
    <lineage>
        <taxon>Bacteria</taxon>
        <taxon>Pseudomonadati</taxon>
        <taxon>Bacteroidota</taxon>
        <taxon>Cytophagia</taxon>
        <taxon>Cytophagales</taxon>
        <taxon>Spirosomataceae</taxon>
        <taxon>Larkinella</taxon>
    </lineage>
</organism>
<comment type="catalytic activity">
    <reaction evidence="16">
        <text>L-threonyl-[protein] + ATP = O-phospho-L-threonyl-[protein] + ADP + H(+)</text>
        <dbReference type="Rhea" id="RHEA:46608"/>
        <dbReference type="Rhea" id="RHEA-COMP:11060"/>
        <dbReference type="Rhea" id="RHEA-COMP:11605"/>
        <dbReference type="ChEBI" id="CHEBI:15378"/>
        <dbReference type="ChEBI" id="CHEBI:30013"/>
        <dbReference type="ChEBI" id="CHEBI:30616"/>
        <dbReference type="ChEBI" id="CHEBI:61977"/>
        <dbReference type="ChEBI" id="CHEBI:456216"/>
        <dbReference type="EC" id="2.7.11.1"/>
    </reaction>
</comment>
<evidence type="ECO:0000256" key="6">
    <source>
        <dbReference type="ARBA" id="ARBA00022679"/>
    </source>
</evidence>
<dbReference type="Pfam" id="PF05345">
    <property type="entry name" value="He_PIG"/>
    <property type="match status" value="2"/>
</dbReference>
<evidence type="ECO:0000256" key="11">
    <source>
        <dbReference type="ARBA" id="ARBA00022840"/>
    </source>
</evidence>
<protein>
    <recommendedName>
        <fullName evidence="2">non-specific serine/threonine protein kinase</fullName>
        <ecNumber evidence="2">2.7.11.1</ecNumber>
    </recommendedName>
</protein>
<dbReference type="GO" id="GO:0004674">
    <property type="term" value="F:protein serine/threonine kinase activity"/>
    <property type="evidence" value="ECO:0007669"/>
    <property type="project" value="UniProtKB-EC"/>
</dbReference>
<dbReference type="InterPro" id="IPR055414">
    <property type="entry name" value="LRR_R13L4/SHOC2-like"/>
</dbReference>
<keyword evidence="4" id="KW-0597">Phosphoprotein</keyword>
<evidence type="ECO:0000256" key="1">
    <source>
        <dbReference type="ARBA" id="ARBA00004251"/>
    </source>
</evidence>
<dbReference type="InterPro" id="IPR003591">
    <property type="entry name" value="Leu-rich_rpt_typical-subtyp"/>
</dbReference>
<dbReference type="SMART" id="SM00736">
    <property type="entry name" value="CADG"/>
    <property type="match status" value="2"/>
</dbReference>
<evidence type="ECO:0000313" key="19">
    <source>
        <dbReference type="EMBL" id="MRS64169.1"/>
    </source>
</evidence>
<evidence type="ECO:0000256" key="17">
    <source>
        <dbReference type="ARBA" id="ARBA00048679"/>
    </source>
</evidence>
<gene>
    <name evidence="19" type="ORF">GJJ30_22920</name>
</gene>
<dbReference type="GO" id="GO:0005886">
    <property type="term" value="C:plasma membrane"/>
    <property type="evidence" value="ECO:0007669"/>
    <property type="project" value="UniProtKB-SubCell"/>
</dbReference>
<keyword evidence="13" id="KW-0472">Membrane</keyword>
<evidence type="ECO:0000256" key="7">
    <source>
        <dbReference type="ARBA" id="ARBA00022692"/>
    </source>
</evidence>
<evidence type="ECO:0000256" key="13">
    <source>
        <dbReference type="ARBA" id="ARBA00023136"/>
    </source>
</evidence>
<evidence type="ECO:0000259" key="18">
    <source>
        <dbReference type="SMART" id="SM00736"/>
    </source>
</evidence>
<dbReference type="Pfam" id="PF23598">
    <property type="entry name" value="LRR_14"/>
    <property type="match status" value="2"/>
</dbReference>
<dbReference type="NCBIfam" id="TIGR04183">
    <property type="entry name" value="Por_Secre_tail"/>
    <property type="match status" value="1"/>
</dbReference>
<dbReference type="SMART" id="SM00369">
    <property type="entry name" value="LRR_TYP"/>
    <property type="match status" value="10"/>
</dbReference>
<name>A0A7K0EQV9_9BACT</name>
<evidence type="ECO:0000256" key="12">
    <source>
        <dbReference type="ARBA" id="ARBA00022989"/>
    </source>
</evidence>
<evidence type="ECO:0000256" key="15">
    <source>
        <dbReference type="ARBA" id="ARBA00023180"/>
    </source>
</evidence>
<dbReference type="EC" id="2.7.11.1" evidence="2"/>
<evidence type="ECO:0000256" key="2">
    <source>
        <dbReference type="ARBA" id="ARBA00012513"/>
    </source>
</evidence>
<keyword evidence="15" id="KW-0325">Glycoprotein</keyword>
<feature type="domain" description="Dystroglycan-type cadherin-like" evidence="18">
    <location>
        <begin position="708"/>
        <end position="800"/>
    </location>
</feature>
<dbReference type="GO" id="GO:0005509">
    <property type="term" value="F:calcium ion binding"/>
    <property type="evidence" value="ECO:0007669"/>
    <property type="project" value="InterPro"/>
</dbReference>
<comment type="caution">
    <text evidence="19">The sequence shown here is derived from an EMBL/GenBank/DDBJ whole genome shotgun (WGS) entry which is preliminary data.</text>
</comment>
<dbReference type="OrthoDB" id="905070at2"/>
<keyword evidence="20" id="KW-1185">Reference proteome</keyword>
<keyword evidence="6" id="KW-0808">Transferase</keyword>
<keyword evidence="10" id="KW-0547">Nucleotide-binding</keyword>
<comment type="catalytic activity">
    <reaction evidence="17">
        <text>L-seryl-[protein] + ATP = O-phospho-L-seryl-[protein] + ADP + H(+)</text>
        <dbReference type="Rhea" id="RHEA:17989"/>
        <dbReference type="Rhea" id="RHEA-COMP:9863"/>
        <dbReference type="Rhea" id="RHEA-COMP:11604"/>
        <dbReference type="ChEBI" id="CHEBI:15378"/>
        <dbReference type="ChEBI" id="CHEBI:29999"/>
        <dbReference type="ChEBI" id="CHEBI:30616"/>
        <dbReference type="ChEBI" id="CHEBI:83421"/>
        <dbReference type="ChEBI" id="CHEBI:456216"/>
        <dbReference type="EC" id="2.7.11.1"/>
    </reaction>
</comment>
<dbReference type="FunFam" id="3.80.10.10:FF:000416">
    <property type="entry name" value="Probable leucine-rich repeat receptor-like protein kinase At5g63930"/>
    <property type="match status" value="1"/>
</dbReference>
<dbReference type="Pfam" id="PF00560">
    <property type="entry name" value="LRR_1"/>
    <property type="match status" value="2"/>
</dbReference>
<dbReference type="SMART" id="SM00365">
    <property type="entry name" value="LRR_SD22"/>
    <property type="match status" value="8"/>
</dbReference>
<dbReference type="InterPro" id="IPR006644">
    <property type="entry name" value="Cadg"/>
</dbReference>
<dbReference type="GO" id="GO:0005524">
    <property type="term" value="F:ATP binding"/>
    <property type="evidence" value="ECO:0007669"/>
    <property type="project" value="UniProtKB-KW"/>
</dbReference>
<evidence type="ECO:0000256" key="9">
    <source>
        <dbReference type="ARBA" id="ARBA00022737"/>
    </source>
</evidence>
<dbReference type="AlphaFoldDB" id="A0A7K0EQV9"/>
<reference evidence="19 20" key="1">
    <citation type="journal article" date="2018" name="Antonie Van Leeuwenhoek">
        <title>Larkinella terrae sp. nov., isolated from soil on Jeju Island, South Korea.</title>
        <authorList>
            <person name="Ten L.N."/>
            <person name="Jeon J."/>
            <person name="Park S.J."/>
            <person name="Park S."/>
            <person name="Lee S.Y."/>
            <person name="Kim M.K."/>
            <person name="Jung H.Y."/>
        </authorList>
    </citation>
    <scope>NUCLEOTIDE SEQUENCE [LARGE SCALE GENOMIC DNA]</scope>
    <source>
        <strain evidence="19 20">KCTC 52001</strain>
    </source>
</reference>
<dbReference type="PROSITE" id="PS51450">
    <property type="entry name" value="LRR"/>
    <property type="match status" value="1"/>
</dbReference>
<dbReference type="SUPFAM" id="SSF49313">
    <property type="entry name" value="Cadherin-like"/>
    <property type="match status" value="2"/>
</dbReference>
<keyword evidence="7" id="KW-0812">Transmembrane</keyword>
<dbReference type="InterPro" id="IPR032675">
    <property type="entry name" value="LRR_dom_sf"/>
</dbReference>
<evidence type="ECO:0000256" key="16">
    <source>
        <dbReference type="ARBA" id="ARBA00047899"/>
    </source>
</evidence>
<evidence type="ECO:0000256" key="3">
    <source>
        <dbReference type="ARBA" id="ARBA00022475"/>
    </source>
</evidence>
<comment type="subcellular location">
    <subcellularLocation>
        <location evidence="1">Cell membrane</location>
        <topology evidence="1">Single-pass type I membrane protein</topology>
    </subcellularLocation>
</comment>
<proteinExistence type="predicted"/>
<dbReference type="Gene3D" id="3.80.10.10">
    <property type="entry name" value="Ribonuclease Inhibitor"/>
    <property type="match status" value="4"/>
</dbReference>
<dbReference type="PANTHER" id="PTHR48009">
    <property type="entry name" value="LEUCINE-RICH REPEAT (LRR) FAMILY PROTEIN"/>
    <property type="match status" value="1"/>
</dbReference>
<evidence type="ECO:0000256" key="10">
    <source>
        <dbReference type="ARBA" id="ARBA00022741"/>
    </source>
</evidence>
<sequence>MHQFYPNVMNGLALAAHSKTVRFFRKSPANTKLFRSLLISLGLLISSLAFAGADPHPDYAPLAAFYNATNGPGWKNSNKWLTDNNPCGWYGIGCTDNRVTSLNLENNSLTGSIPATIENLTELRNLNLGFNQLTGLIPASLGNLAKLQTLELVTNQLSGEIPTTLGNLTKLRSLYLLNNQLSGGIPVSLGNLTDLQELNLLSNQLSGSIPGALGNLTNLRKLLLLNNKLSSTIPGSLGKLINLQELYLFGNELSGEIPAELGKLTNLQQLYLNNNKLSGNIPASLGNLIDLKELSLYENKLSGNIPASLGNLTNLQTLLLSTNQLSGEIPASFGNLTNLLDLSLYSNELIGGIPNSLGNLTNLQYLSLSSNKLSGEIPASLGNLTNLQYFFLEYNNLSGSIPSSLGNLTKLEYFSVYKNRMSGFIPSTLGNLIKLQNLYLHDNQFVGAIPASLGNLTKLQTLFLNNNKLSGCFPSSLLTLCGKNVSFGNNPGLPGGGNFAAFCNNEPGSNTMPAPTLALSTGVSQPVFQNASSVSLTVSGCEGGTVNWAGPNNAKGTGATIPVSTAAVGTLVYSATCTVGNCVSPSGTASVVISPATGNFDGFVYGVDCETFRGWAWDRDKGNTVISVDILDGATVIATIPAGNFRQDLLNAGKGNGKHAFTFPIPANLKDGQPHQFTARVAGSNFQLKNPPKPLTCQGTGGPVNQPPIAPTTIPGNITTSTNYFYSLNLPAFIDPENGTLNHELTGLPSGLSFTAATRLISGISTTSGIFILTYSATDNQGAKSQVTIEFVLIPAPVVNQPPIAPVTNPLSTTIGMPFSVTLPVFTDPESQSLTYSLFGLPDGLGFTGSNRTIIGTAAVGMAGWYVLTYSASDGTNTTPVNFTLAVNPGNTTPPPVVTGEFEGYLSVVNCQEMRGWVWDRNKPNMPLMVEFFSDGISIGTIEAKNYRQDLKDAQKGNGNHGYVFPTPASIKDNGNHQISAKVQNSRYTLKGSPMLFKCAPSGRLSAESTPNQLDVVILGNPTNRDAVEVEVRGVEGQSVRLQVTNTSGQVITEHLVEQAAAVERQILSLKNQSSGVFMLKATSGSRSVTLKVLKE</sequence>
<dbReference type="SUPFAM" id="SSF52058">
    <property type="entry name" value="L domain-like"/>
    <property type="match status" value="2"/>
</dbReference>
<dbReference type="InterPro" id="IPR013783">
    <property type="entry name" value="Ig-like_fold"/>
</dbReference>
<evidence type="ECO:0000256" key="4">
    <source>
        <dbReference type="ARBA" id="ARBA00022553"/>
    </source>
</evidence>
<dbReference type="Gene3D" id="2.60.40.10">
    <property type="entry name" value="Immunoglobulins"/>
    <property type="match status" value="2"/>
</dbReference>
<evidence type="ECO:0000256" key="5">
    <source>
        <dbReference type="ARBA" id="ARBA00022614"/>
    </source>
</evidence>
<dbReference type="InterPro" id="IPR001611">
    <property type="entry name" value="Leu-rich_rpt"/>
</dbReference>
<accession>A0A7K0EQV9</accession>
<keyword evidence="9" id="KW-0677">Repeat</keyword>
<evidence type="ECO:0000256" key="14">
    <source>
        <dbReference type="ARBA" id="ARBA00023170"/>
    </source>
</evidence>
<dbReference type="InterPro" id="IPR053213">
    <property type="entry name" value="RLP29"/>
</dbReference>
<keyword evidence="8" id="KW-0732">Signal</keyword>
<evidence type="ECO:0000256" key="8">
    <source>
        <dbReference type="ARBA" id="ARBA00022729"/>
    </source>
</evidence>
<keyword evidence="11" id="KW-0067">ATP-binding</keyword>
<evidence type="ECO:0000313" key="20">
    <source>
        <dbReference type="Proteomes" id="UP000441754"/>
    </source>
</evidence>
<dbReference type="FunFam" id="3.80.10.10:FF:000363">
    <property type="entry name" value="Leucine-rich repeat family protein"/>
    <property type="match status" value="1"/>
</dbReference>
<dbReference type="Proteomes" id="UP000441754">
    <property type="component" value="Unassembled WGS sequence"/>
</dbReference>
<keyword evidence="3" id="KW-1003">Cell membrane</keyword>
<dbReference type="EMBL" id="WJXZ01000014">
    <property type="protein sequence ID" value="MRS64169.1"/>
    <property type="molecule type" value="Genomic_DNA"/>
</dbReference>
<keyword evidence="12" id="KW-1133">Transmembrane helix</keyword>
<dbReference type="FunFam" id="3.80.10.10:FF:000905">
    <property type="entry name" value="Receptor-like protein kinase 7"/>
    <property type="match status" value="1"/>
</dbReference>
<keyword evidence="14" id="KW-0675">Receptor</keyword>
<dbReference type="InterPro" id="IPR026444">
    <property type="entry name" value="Secre_tail"/>
</dbReference>